<feature type="region of interest" description="Disordered" evidence="1">
    <location>
        <begin position="163"/>
        <end position="214"/>
    </location>
</feature>
<protein>
    <submittedName>
        <fullName evidence="3">Uncharacterized protein</fullName>
    </submittedName>
</protein>
<evidence type="ECO:0000256" key="2">
    <source>
        <dbReference type="SAM" id="Phobius"/>
    </source>
</evidence>
<accession>A0A9Q0K9I8</accession>
<keyword evidence="2" id="KW-0812">Transmembrane</keyword>
<keyword evidence="4" id="KW-1185">Reference proteome</keyword>
<gene>
    <name evidence="3" type="ORF">NE237_018229</name>
</gene>
<sequence>MSHLGNNLIIEFPGVSWLLWLHLLVMFLISLLLLSYLGIHDFHAADDQKDLIIASDHLKDHWKAKQVENSPSCSGSNCFQDKKVNEDEATIKGHLTTSTRTKLNEGKEPDGEEEIEEMEEYSSTMVFTQRIMNFSINPCNYLEQVLKPFLKCLGLESTYQKDSSTTKQGRISNESDTRESIGPSMDCRSTNPSKTSVMTKEASNSKSKHCNTTL</sequence>
<feature type="transmembrane region" description="Helical" evidence="2">
    <location>
        <begin position="20"/>
        <end position="39"/>
    </location>
</feature>
<keyword evidence="2" id="KW-1133">Transmembrane helix</keyword>
<proteinExistence type="predicted"/>
<name>A0A9Q0K9I8_9MAGN</name>
<evidence type="ECO:0000313" key="3">
    <source>
        <dbReference type="EMBL" id="KAJ4966380.1"/>
    </source>
</evidence>
<keyword evidence="2" id="KW-0472">Membrane</keyword>
<comment type="caution">
    <text evidence="3">The sequence shown here is derived from an EMBL/GenBank/DDBJ whole genome shotgun (WGS) entry which is preliminary data.</text>
</comment>
<reference evidence="3" key="1">
    <citation type="journal article" date="2023" name="Plant J.">
        <title>The genome of the king protea, Protea cynaroides.</title>
        <authorList>
            <person name="Chang J."/>
            <person name="Duong T.A."/>
            <person name="Schoeman C."/>
            <person name="Ma X."/>
            <person name="Roodt D."/>
            <person name="Barker N."/>
            <person name="Li Z."/>
            <person name="Van de Peer Y."/>
            <person name="Mizrachi E."/>
        </authorList>
    </citation>
    <scope>NUCLEOTIDE SEQUENCE</scope>
    <source>
        <tissue evidence="3">Young leaves</tissue>
    </source>
</reference>
<evidence type="ECO:0000313" key="4">
    <source>
        <dbReference type="Proteomes" id="UP001141806"/>
    </source>
</evidence>
<dbReference type="Proteomes" id="UP001141806">
    <property type="component" value="Unassembled WGS sequence"/>
</dbReference>
<evidence type="ECO:0000256" key="1">
    <source>
        <dbReference type="SAM" id="MobiDB-lite"/>
    </source>
</evidence>
<dbReference type="EMBL" id="JAMYWD010000007">
    <property type="protein sequence ID" value="KAJ4966380.1"/>
    <property type="molecule type" value="Genomic_DNA"/>
</dbReference>
<feature type="compositionally biased region" description="Polar residues" evidence="1">
    <location>
        <begin position="163"/>
        <end position="172"/>
    </location>
</feature>
<feature type="compositionally biased region" description="Polar residues" evidence="1">
    <location>
        <begin position="187"/>
        <end position="214"/>
    </location>
</feature>
<dbReference type="AlphaFoldDB" id="A0A9Q0K9I8"/>
<dbReference type="OrthoDB" id="1742553at2759"/>
<organism evidence="3 4">
    <name type="scientific">Protea cynaroides</name>
    <dbReference type="NCBI Taxonomy" id="273540"/>
    <lineage>
        <taxon>Eukaryota</taxon>
        <taxon>Viridiplantae</taxon>
        <taxon>Streptophyta</taxon>
        <taxon>Embryophyta</taxon>
        <taxon>Tracheophyta</taxon>
        <taxon>Spermatophyta</taxon>
        <taxon>Magnoliopsida</taxon>
        <taxon>Proteales</taxon>
        <taxon>Proteaceae</taxon>
        <taxon>Protea</taxon>
    </lineage>
</organism>